<proteinExistence type="predicted"/>
<keyword evidence="1" id="KW-0175">Coiled coil</keyword>
<dbReference type="RefSeq" id="WP_157038366.1">
    <property type="nucleotide sequence ID" value="NZ_HF571038.1"/>
</dbReference>
<dbReference type="GO" id="GO:0006508">
    <property type="term" value="P:proteolysis"/>
    <property type="evidence" value="ECO:0007669"/>
    <property type="project" value="InterPro"/>
</dbReference>
<dbReference type="AlphaFoldDB" id="A0A077ME34"/>
<dbReference type="PANTHER" id="PTHR34385">
    <property type="entry name" value="D-ALANYL-D-ALANINE CARBOXYPEPTIDASE"/>
    <property type="match status" value="1"/>
</dbReference>
<dbReference type="InterPro" id="IPR003709">
    <property type="entry name" value="VanY-like_core_dom"/>
</dbReference>
<evidence type="ECO:0000313" key="4">
    <source>
        <dbReference type="EMBL" id="CCI53118.1"/>
    </source>
</evidence>
<dbReference type="Proteomes" id="UP000035720">
    <property type="component" value="Unassembled WGS sequence"/>
</dbReference>
<dbReference type="InterPro" id="IPR052179">
    <property type="entry name" value="DD-CPase-like"/>
</dbReference>
<reference evidence="4 5" key="1">
    <citation type="journal article" date="2013" name="ISME J.">
        <title>A metabolic model for members of the genus Tetrasphaera involved in enhanced biological phosphorus removal.</title>
        <authorList>
            <person name="Kristiansen R."/>
            <person name="Nguyen H.T.T."/>
            <person name="Saunders A.M."/>
            <person name="Nielsen J.L."/>
            <person name="Wimmer R."/>
            <person name="Le V.Q."/>
            <person name="McIlroy S.J."/>
            <person name="Petrovski S."/>
            <person name="Seviour R.J."/>
            <person name="Calteau A."/>
            <person name="Nielsen K.L."/>
            <person name="Nielsen P.H."/>
        </authorList>
    </citation>
    <scope>NUCLEOTIDE SEQUENCE [LARGE SCALE GENOMIC DNA]</scope>
    <source>
        <strain evidence="4 5">Ben 74</strain>
    </source>
</reference>
<dbReference type="PANTHER" id="PTHR34385:SF1">
    <property type="entry name" value="PEPTIDOGLYCAN L-ALANYL-D-GLUTAMATE ENDOPEPTIDASE CWLK"/>
    <property type="match status" value="1"/>
</dbReference>
<dbReference type="SUPFAM" id="SSF55166">
    <property type="entry name" value="Hedgehog/DD-peptidase"/>
    <property type="match status" value="1"/>
</dbReference>
<dbReference type="GO" id="GO:0008233">
    <property type="term" value="F:peptidase activity"/>
    <property type="evidence" value="ECO:0007669"/>
    <property type="project" value="InterPro"/>
</dbReference>
<keyword evidence="5" id="KW-1185">Reference proteome</keyword>
<gene>
    <name evidence="4" type="ORF">BN13_30070</name>
</gene>
<dbReference type="Pfam" id="PF02557">
    <property type="entry name" value="VanY"/>
    <property type="match status" value="1"/>
</dbReference>
<dbReference type="OrthoDB" id="5496837at2"/>
<sequence length="421" mass="43882">MAGSVAGANVATAAGTDSPSASFSSPVANSSSTDPGSSTTATDPTGEPTITPEQLAAQIARANELRDQIVSRNGAIKAVLDKLDASTKAANSALEDYSKARNAEDDAKAESARQSEIAKALQDRLDEARDDLGSWAVDAYTQGGSWAESLSFLDALSQEADESSNPLTDLNFVTDNRIRSVEDLRELTVHQKLASMKSDAAADLAITAAAKAKKSKIAATAAVNAHRDELKTLQQANADVIAEAGPLAGALLGSGDQSAVDAANALSQALETANVDVSSLKLTPCTDKTGVWPNGQIPPSALCPLVGSTDEFLIPAAAAAFNAMSKAYAEETGNLICVTDGYRSYAEQVKIKEIRGPWAATPGTSEHGLGKALDLCGGIQSYSDPAHLWMVRNAPLFGWFHPSWAAQGGTLPEPWHWEFAG</sequence>
<dbReference type="InterPro" id="IPR009045">
    <property type="entry name" value="Zn_M74/Hedgehog-like"/>
</dbReference>
<evidence type="ECO:0000259" key="3">
    <source>
        <dbReference type="Pfam" id="PF02557"/>
    </source>
</evidence>
<accession>A0A077ME34</accession>
<dbReference type="CDD" id="cd14814">
    <property type="entry name" value="Peptidase_M15"/>
    <property type="match status" value="1"/>
</dbReference>
<name>A0A077ME34_9MICO</name>
<protein>
    <recommendedName>
        <fullName evidence="3">D-alanyl-D-alanine carboxypeptidase-like core domain-containing protein</fullName>
    </recommendedName>
</protein>
<dbReference type="STRING" id="1193518.BN13_30070"/>
<organism evidence="4 5">
    <name type="scientific">Nostocoides jenkinsii Ben 74</name>
    <dbReference type="NCBI Taxonomy" id="1193518"/>
    <lineage>
        <taxon>Bacteria</taxon>
        <taxon>Bacillati</taxon>
        <taxon>Actinomycetota</taxon>
        <taxon>Actinomycetes</taxon>
        <taxon>Micrococcales</taxon>
        <taxon>Intrasporangiaceae</taxon>
        <taxon>Nostocoides</taxon>
    </lineage>
</organism>
<evidence type="ECO:0000256" key="1">
    <source>
        <dbReference type="SAM" id="Coils"/>
    </source>
</evidence>
<feature type="region of interest" description="Disordered" evidence="2">
    <location>
        <begin position="1"/>
        <end position="53"/>
    </location>
</feature>
<feature type="compositionally biased region" description="Polar residues" evidence="2">
    <location>
        <begin position="33"/>
        <end position="43"/>
    </location>
</feature>
<evidence type="ECO:0000313" key="5">
    <source>
        <dbReference type="Proteomes" id="UP000035720"/>
    </source>
</evidence>
<feature type="coiled-coil region" evidence="1">
    <location>
        <begin position="90"/>
        <end position="131"/>
    </location>
</feature>
<feature type="compositionally biased region" description="Low complexity" evidence="2">
    <location>
        <begin position="1"/>
        <end position="32"/>
    </location>
</feature>
<comment type="caution">
    <text evidence="4">The sequence shown here is derived from an EMBL/GenBank/DDBJ whole genome shotgun (WGS) entry which is preliminary data.</text>
</comment>
<evidence type="ECO:0000256" key="2">
    <source>
        <dbReference type="SAM" id="MobiDB-lite"/>
    </source>
</evidence>
<feature type="domain" description="D-alanyl-D-alanine carboxypeptidase-like core" evidence="3">
    <location>
        <begin position="314"/>
        <end position="421"/>
    </location>
</feature>
<dbReference type="EMBL" id="CAJC01000139">
    <property type="protein sequence ID" value="CCI53118.1"/>
    <property type="molecule type" value="Genomic_DNA"/>
</dbReference>
<dbReference type="Gene3D" id="3.30.1380.10">
    <property type="match status" value="1"/>
</dbReference>